<evidence type="ECO:0000256" key="6">
    <source>
        <dbReference type="SAM" id="MobiDB-lite"/>
    </source>
</evidence>
<feature type="compositionally biased region" description="Acidic residues" evidence="6">
    <location>
        <begin position="62"/>
        <end position="83"/>
    </location>
</feature>
<feature type="transmembrane region" description="Helical" evidence="7">
    <location>
        <begin position="432"/>
        <end position="450"/>
    </location>
</feature>
<dbReference type="InParanoid" id="A0A2N3N9A9"/>
<proteinExistence type="predicted"/>
<feature type="transmembrane region" description="Helical" evidence="7">
    <location>
        <begin position="495"/>
        <end position="513"/>
    </location>
</feature>
<feature type="transmembrane region" description="Helical" evidence="7">
    <location>
        <begin position="123"/>
        <end position="142"/>
    </location>
</feature>
<feature type="transmembrane region" description="Helical" evidence="7">
    <location>
        <begin position="525"/>
        <end position="546"/>
    </location>
</feature>
<dbReference type="InterPro" id="IPR036259">
    <property type="entry name" value="MFS_trans_sf"/>
</dbReference>
<dbReference type="Proteomes" id="UP000233524">
    <property type="component" value="Unassembled WGS sequence"/>
</dbReference>
<sequence>MAAPTTSGGGLISPTFAQTTAEFRLSSDISDSDAIYEDAGEEETLGLKGRDRGRRGKSRGDDDNEWSPAGDEDTEDEYDEEDEPRTRGIRLHPRSASVSTTASFQLYTYEEEEEVVRKFDRKLVVFVALLYMLSFVDRSNIGNAKIAGMDEDLQTNPPRDDWYEWAISSFYITYILFEWMSLLWKVFPAHIYVSTLVLSWGVIASLQALATSYPMLVCLRAALGIGEAGFTGVPFYLSFFYKRNELAFRTAIFISAAPLASSFASSLAWLIVKFGEASPIAPWRVLFLVEGFPSVFVAVAAWHIIPDSPQTARYLTPRQKKVARLRLRADKAKSYSSSSSPPSSVGTEKSPLHLRDVLAALVDPVSWMTATIFFLTNMAYSSFPVFLPTILREMGHSPLASQGLSAPPYLLAFVFVLATARASDNARARSSFIILHACLSLLGYALLAYAEPLRLSPPLRYLALFPACVGFFSVVALTVTWSINNQPTESRQGGGFALLQLVGQCGPLLGTRLYPSTDAPYYSKGMHACAVAMMGVVLLAIMLRFYMARWNSKMDKEAMEGHIPVPGEEEGLVGSSLRRRATQDSFRYML</sequence>
<dbReference type="PANTHER" id="PTHR43791:SF27">
    <property type="entry name" value="TRANSPORTER, PUTATIVE (AFU_ORTHOLOGUE AFUA_2G15730)-RELATED"/>
    <property type="match status" value="1"/>
</dbReference>
<keyword evidence="2" id="KW-0813">Transport</keyword>
<evidence type="ECO:0000256" key="2">
    <source>
        <dbReference type="ARBA" id="ARBA00022448"/>
    </source>
</evidence>
<evidence type="ECO:0008006" key="10">
    <source>
        <dbReference type="Google" id="ProtNLM"/>
    </source>
</evidence>
<dbReference type="GO" id="GO:0022857">
    <property type="term" value="F:transmembrane transporter activity"/>
    <property type="evidence" value="ECO:0007669"/>
    <property type="project" value="InterPro"/>
</dbReference>
<reference evidence="8 9" key="1">
    <citation type="journal article" date="2017" name="G3 (Bethesda)">
        <title>First Draft Genome Sequence of the Pathogenic Fungus Lomentospora prolificans (Formerly Scedosporium prolificans).</title>
        <authorList>
            <person name="Luo R."/>
            <person name="Zimin A."/>
            <person name="Workman R."/>
            <person name="Fan Y."/>
            <person name="Pertea G."/>
            <person name="Grossman N."/>
            <person name="Wear M.P."/>
            <person name="Jia B."/>
            <person name="Miller H."/>
            <person name="Casadevall A."/>
            <person name="Timp W."/>
            <person name="Zhang S.X."/>
            <person name="Salzberg S.L."/>
        </authorList>
    </citation>
    <scope>NUCLEOTIDE SEQUENCE [LARGE SCALE GENOMIC DNA]</scope>
    <source>
        <strain evidence="8 9">JHH-5317</strain>
    </source>
</reference>
<keyword evidence="9" id="KW-1185">Reference proteome</keyword>
<feature type="transmembrane region" description="Helical" evidence="7">
    <location>
        <begin position="191"/>
        <end position="213"/>
    </location>
</feature>
<dbReference type="PANTHER" id="PTHR43791">
    <property type="entry name" value="PERMEASE-RELATED"/>
    <property type="match status" value="1"/>
</dbReference>
<protein>
    <recommendedName>
        <fullName evidence="10">Major facilitator superfamily (MFS) profile domain-containing protein</fullName>
    </recommendedName>
</protein>
<dbReference type="AlphaFoldDB" id="A0A2N3N9A9"/>
<dbReference type="FunFam" id="1.20.1250.20:FF:000013">
    <property type="entry name" value="MFS general substrate transporter"/>
    <property type="match status" value="1"/>
</dbReference>
<dbReference type="OrthoDB" id="2985014at2759"/>
<dbReference type="VEuPathDB" id="FungiDB:jhhlp_003600"/>
<gene>
    <name evidence="8" type="ORF">jhhlp_003600</name>
</gene>
<feature type="transmembrane region" description="Helical" evidence="7">
    <location>
        <begin position="462"/>
        <end position="483"/>
    </location>
</feature>
<dbReference type="EMBL" id="NLAX01000010">
    <property type="protein sequence ID" value="PKS08987.1"/>
    <property type="molecule type" value="Genomic_DNA"/>
</dbReference>
<comment type="caution">
    <text evidence="8">The sequence shown here is derived from an EMBL/GenBank/DDBJ whole genome shotgun (WGS) entry which is preliminary data.</text>
</comment>
<feature type="transmembrane region" description="Helical" evidence="7">
    <location>
        <begin position="251"/>
        <end position="271"/>
    </location>
</feature>
<feature type="transmembrane region" description="Helical" evidence="7">
    <location>
        <begin position="283"/>
        <end position="305"/>
    </location>
</feature>
<feature type="region of interest" description="Disordered" evidence="6">
    <location>
        <begin position="330"/>
        <end position="349"/>
    </location>
</feature>
<name>A0A2N3N9A9_9PEZI</name>
<feature type="region of interest" description="Disordered" evidence="6">
    <location>
        <begin position="28"/>
        <end position="94"/>
    </location>
</feature>
<feature type="compositionally biased region" description="Acidic residues" evidence="6">
    <location>
        <begin position="30"/>
        <end position="44"/>
    </location>
</feature>
<comment type="subcellular location">
    <subcellularLocation>
        <location evidence="1">Membrane</location>
        <topology evidence="1">Multi-pass membrane protein</topology>
    </subcellularLocation>
</comment>
<keyword evidence="5 7" id="KW-0472">Membrane</keyword>
<evidence type="ECO:0000256" key="1">
    <source>
        <dbReference type="ARBA" id="ARBA00004141"/>
    </source>
</evidence>
<feature type="compositionally biased region" description="Low complexity" evidence="6">
    <location>
        <begin position="334"/>
        <end position="344"/>
    </location>
</feature>
<evidence type="ECO:0000256" key="5">
    <source>
        <dbReference type="ARBA" id="ARBA00023136"/>
    </source>
</evidence>
<dbReference type="SUPFAM" id="SSF103473">
    <property type="entry name" value="MFS general substrate transporter"/>
    <property type="match status" value="1"/>
</dbReference>
<dbReference type="Pfam" id="PF07690">
    <property type="entry name" value="MFS_1"/>
    <property type="match status" value="1"/>
</dbReference>
<evidence type="ECO:0000256" key="7">
    <source>
        <dbReference type="SAM" id="Phobius"/>
    </source>
</evidence>
<feature type="transmembrane region" description="Helical" evidence="7">
    <location>
        <begin position="162"/>
        <end position="184"/>
    </location>
</feature>
<organism evidence="8 9">
    <name type="scientific">Lomentospora prolificans</name>
    <dbReference type="NCBI Taxonomy" id="41688"/>
    <lineage>
        <taxon>Eukaryota</taxon>
        <taxon>Fungi</taxon>
        <taxon>Dikarya</taxon>
        <taxon>Ascomycota</taxon>
        <taxon>Pezizomycotina</taxon>
        <taxon>Sordariomycetes</taxon>
        <taxon>Hypocreomycetidae</taxon>
        <taxon>Microascales</taxon>
        <taxon>Microascaceae</taxon>
        <taxon>Lomentospora</taxon>
    </lineage>
</organism>
<feature type="transmembrane region" description="Helical" evidence="7">
    <location>
        <begin position="357"/>
        <end position="380"/>
    </location>
</feature>
<accession>A0A2N3N9A9</accession>
<dbReference type="Gene3D" id="1.20.1250.20">
    <property type="entry name" value="MFS general substrate transporter like domains"/>
    <property type="match status" value="2"/>
</dbReference>
<dbReference type="InterPro" id="IPR011701">
    <property type="entry name" value="MFS"/>
</dbReference>
<evidence type="ECO:0000313" key="9">
    <source>
        <dbReference type="Proteomes" id="UP000233524"/>
    </source>
</evidence>
<feature type="transmembrane region" description="Helical" evidence="7">
    <location>
        <begin position="400"/>
        <end position="420"/>
    </location>
</feature>
<dbReference type="GO" id="GO:0016020">
    <property type="term" value="C:membrane"/>
    <property type="evidence" value="ECO:0007669"/>
    <property type="project" value="UniProtKB-SubCell"/>
</dbReference>
<evidence type="ECO:0000256" key="4">
    <source>
        <dbReference type="ARBA" id="ARBA00022989"/>
    </source>
</evidence>
<keyword evidence="4 7" id="KW-1133">Transmembrane helix</keyword>
<evidence type="ECO:0000256" key="3">
    <source>
        <dbReference type="ARBA" id="ARBA00022692"/>
    </source>
</evidence>
<keyword evidence="3 7" id="KW-0812">Transmembrane</keyword>
<evidence type="ECO:0000313" key="8">
    <source>
        <dbReference type="EMBL" id="PKS08987.1"/>
    </source>
</evidence>
<feature type="transmembrane region" description="Helical" evidence="7">
    <location>
        <begin position="219"/>
        <end position="239"/>
    </location>
</feature>
<dbReference type="FunFam" id="1.20.1250.20:FF:000018">
    <property type="entry name" value="MFS transporter permease"/>
    <property type="match status" value="1"/>
</dbReference>